<dbReference type="EMBL" id="SOMN01000001">
    <property type="protein sequence ID" value="TFE31585.1"/>
    <property type="molecule type" value="Genomic_DNA"/>
</dbReference>
<name>A0A4Y8M8X0_9BACL</name>
<protein>
    <submittedName>
        <fullName evidence="4">FAA hydrolase family protein</fullName>
    </submittedName>
</protein>
<evidence type="ECO:0000256" key="1">
    <source>
        <dbReference type="ARBA" id="ARBA00010211"/>
    </source>
</evidence>
<keyword evidence="5" id="KW-1185">Reference proteome</keyword>
<dbReference type="PANTHER" id="PTHR11820:SF7">
    <property type="entry name" value="ACYLPYRUVASE FAHD1, MITOCHONDRIAL"/>
    <property type="match status" value="1"/>
</dbReference>
<gene>
    <name evidence="4" type="ORF">E2980_00430</name>
</gene>
<sequence>MSENRAHLTPLDFRNIYCVGRNYRLHAAELGNEVPTSPMIFTKPTHAVIEMTDGSLIVPGSQGSVHYEAELVFAVGRTYEARIDCGELLSSFTVGLDLTLRDVQERLKAKGQPWLAAKGFRNSATLGRWKDFQGMNAMEEQDFGLRINDKEVQRGNVRDMVFDLQTIIDFIGQNYGLAAGDLIYTGTPAGVGSLNEGDLLEVWWNEESLGRAQVKMG</sequence>
<dbReference type="SUPFAM" id="SSF56529">
    <property type="entry name" value="FAH"/>
    <property type="match status" value="1"/>
</dbReference>
<accession>A0A4Y8M8X0</accession>
<dbReference type="AlphaFoldDB" id="A0A4Y8M8X0"/>
<evidence type="ECO:0000313" key="5">
    <source>
        <dbReference type="Proteomes" id="UP000297900"/>
    </source>
</evidence>
<keyword evidence="4" id="KW-0378">Hydrolase</keyword>
<dbReference type="OrthoDB" id="9805307at2"/>
<dbReference type="InterPro" id="IPR036663">
    <property type="entry name" value="Fumarylacetoacetase_C_sf"/>
</dbReference>
<dbReference type="InterPro" id="IPR011234">
    <property type="entry name" value="Fumarylacetoacetase-like_C"/>
</dbReference>
<dbReference type="GO" id="GO:0018773">
    <property type="term" value="F:acetylpyruvate hydrolase activity"/>
    <property type="evidence" value="ECO:0007669"/>
    <property type="project" value="TreeGrafter"/>
</dbReference>
<comment type="caution">
    <text evidence="4">The sequence shown here is derived from an EMBL/GenBank/DDBJ whole genome shotgun (WGS) entry which is preliminary data.</text>
</comment>
<organism evidence="4 5">
    <name type="scientific">Cohnella luojiensis</name>
    <dbReference type="NCBI Taxonomy" id="652876"/>
    <lineage>
        <taxon>Bacteria</taxon>
        <taxon>Bacillati</taxon>
        <taxon>Bacillota</taxon>
        <taxon>Bacilli</taxon>
        <taxon>Bacillales</taxon>
        <taxon>Paenibacillaceae</taxon>
        <taxon>Cohnella</taxon>
    </lineage>
</organism>
<comment type="similarity">
    <text evidence="1">Belongs to the FAH family.</text>
</comment>
<evidence type="ECO:0000256" key="2">
    <source>
        <dbReference type="ARBA" id="ARBA00022723"/>
    </source>
</evidence>
<dbReference type="RefSeq" id="WP_135150157.1">
    <property type="nucleotide sequence ID" value="NZ_SOMN01000001.1"/>
</dbReference>
<evidence type="ECO:0000313" key="4">
    <source>
        <dbReference type="EMBL" id="TFE31585.1"/>
    </source>
</evidence>
<feature type="domain" description="Fumarylacetoacetase-like C-terminal" evidence="3">
    <location>
        <begin position="16"/>
        <end position="210"/>
    </location>
</feature>
<dbReference type="Gene3D" id="3.90.850.10">
    <property type="entry name" value="Fumarylacetoacetase-like, C-terminal domain"/>
    <property type="match status" value="1"/>
</dbReference>
<keyword evidence="2" id="KW-0479">Metal-binding</keyword>
<reference evidence="4 5" key="1">
    <citation type="submission" date="2019-03" db="EMBL/GenBank/DDBJ databases">
        <title>Cohnella endophytica sp. nov., a novel endophytic bacterium isolated from bark of Sonneratia apetala.</title>
        <authorList>
            <person name="Tuo L."/>
        </authorList>
    </citation>
    <scope>NUCLEOTIDE SEQUENCE [LARGE SCALE GENOMIC DNA]</scope>
    <source>
        <strain evidence="4 5">CCTCC AB 208254</strain>
    </source>
</reference>
<dbReference type="Pfam" id="PF01557">
    <property type="entry name" value="FAA_hydrolase"/>
    <property type="match status" value="1"/>
</dbReference>
<dbReference type="Proteomes" id="UP000297900">
    <property type="component" value="Unassembled WGS sequence"/>
</dbReference>
<evidence type="ECO:0000259" key="3">
    <source>
        <dbReference type="Pfam" id="PF01557"/>
    </source>
</evidence>
<proteinExistence type="inferred from homology"/>
<dbReference type="PANTHER" id="PTHR11820">
    <property type="entry name" value="ACYLPYRUVASE"/>
    <property type="match status" value="1"/>
</dbReference>
<dbReference type="GO" id="GO:0046872">
    <property type="term" value="F:metal ion binding"/>
    <property type="evidence" value="ECO:0007669"/>
    <property type="project" value="UniProtKB-KW"/>
</dbReference>